<feature type="compositionally biased region" description="Polar residues" evidence="1">
    <location>
        <begin position="1"/>
        <end position="11"/>
    </location>
</feature>
<keyword evidence="3" id="KW-1185">Reference proteome</keyword>
<proteinExistence type="predicted"/>
<organism evidence="2 3">
    <name type="scientific">Prorocentrum cordatum</name>
    <dbReference type="NCBI Taxonomy" id="2364126"/>
    <lineage>
        <taxon>Eukaryota</taxon>
        <taxon>Sar</taxon>
        <taxon>Alveolata</taxon>
        <taxon>Dinophyceae</taxon>
        <taxon>Prorocentrales</taxon>
        <taxon>Prorocentraceae</taxon>
        <taxon>Prorocentrum</taxon>
    </lineage>
</organism>
<feature type="region of interest" description="Disordered" evidence="1">
    <location>
        <begin position="1"/>
        <end position="29"/>
    </location>
</feature>
<comment type="caution">
    <text evidence="2">The sequence shown here is derived from an EMBL/GenBank/DDBJ whole genome shotgun (WGS) entry which is preliminary data.</text>
</comment>
<evidence type="ECO:0000313" key="2">
    <source>
        <dbReference type="EMBL" id="CAK0909757.1"/>
    </source>
</evidence>
<name>A0ABN9YEP0_9DINO</name>
<reference evidence="2" key="1">
    <citation type="submission" date="2023-10" db="EMBL/GenBank/DDBJ databases">
        <authorList>
            <person name="Chen Y."/>
            <person name="Shah S."/>
            <person name="Dougan E. K."/>
            <person name="Thang M."/>
            <person name="Chan C."/>
        </authorList>
    </citation>
    <scope>NUCLEOTIDE SEQUENCE [LARGE SCALE GENOMIC DNA]</scope>
</reference>
<dbReference type="EMBL" id="CAUYUJ010022254">
    <property type="protein sequence ID" value="CAK0909757.1"/>
    <property type="molecule type" value="Genomic_DNA"/>
</dbReference>
<evidence type="ECO:0000313" key="3">
    <source>
        <dbReference type="Proteomes" id="UP001189429"/>
    </source>
</evidence>
<sequence length="108" mass="11814">MRCNLCKNQPTPAAGNAPLTTHPSEKITSPSEPRIIQQLLWYNATLKPIDLCRETLRHHQELPVSVAVLLRVARDGGHGLTEGIHPAAAAAKLSPLVPRPCAFLLQER</sequence>
<dbReference type="Proteomes" id="UP001189429">
    <property type="component" value="Unassembled WGS sequence"/>
</dbReference>
<gene>
    <name evidence="2" type="ORF">PCOR1329_LOCUS84093</name>
</gene>
<feature type="compositionally biased region" description="Polar residues" evidence="1">
    <location>
        <begin position="18"/>
        <end position="29"/>
    </location>
</feature>
<accession>A0ABN9YEP0</accession>
<evidence type="ECO:0000256" key="1">
    <source>
        <dbReference type="SAM" id="MobiDB-lite"/>
    </source>
</evidence>
<protein>
    <submittedName>
        <fullName evidence="2">Uncharacterized protein</fullName>
    </submittedName>
</protein>